<keyword evidence="2" id="KW-1133">Transmembrane helix</keyword>
<proteinExistence type="predicted"/>
<protein>
    <submittedName>
        <fullName evidence="3">Uncharacterized protein</fullName>
    </submittedName>
</protein>
<name>A0A849AT25_9MICO</name>
<feature type="region of interest" description="Disordered" evidence="1">
    <location>
        <begin position="88"/>
        <end position="111"/>
    </location>
</feature>
<accession>A0A849AT25</accession>
<keyword evidence="2" id="KW-0812">Transmembrane</keyword>
<feature type="transmembrane region" description="Helical" evidence="2">
    <location>
        <begin position="55"/>
        <end position="77"/>
    </location>
</feature>
<evidence type="ECO:0000256" key="2">
    <source>
        <dbReference type="SAM" id="Phobius"/>
    </source>
</evidence>
<reference evidence="3 4" key="1">
    <citation type="submission" date="2020-05" db="EMBL/GenBank/DDBJ databases">
        <title>MicrobeNet Type strains.</title>
        <authorList>
            <person name="Nicholson A.C."/>
        </authorList>
    </citation>
    <scope>NUCLEOTIDE SEQUENCE [LARGE SCALE GENOMIC DNA]</scope>
    <source>
        <strain evidence="3 4">CCUG 46604</strain>
    </source>
</reference>
<evidence type="ECO:0000313" key="3">
    <source>
        <dbReference type="EMBL" id="NNG77854.1"/>
    </source>
</evidence>
<evidence type="ECO:0000313" key="4">
    <source>
        <dbReference type="Proteomes" id="UP000549517"/>
    </source>
</evidence>
<sequence length="280" mass="29984">MSQTPDLPEQTPVPDTPTDLVPTRVLWFSFGTAAGLAVTVASVAIVWGAGGTTSLITSLVSSFTSIGLLATAIWAAAIGARTMKASQESSRATQRASAAAEEANRQAALDSHRAHRPYVGVEVVPGLASADVFDLRITNYGRSAARDLTIEYVPETNRTDVVTKSVVEMFTTPRTLLPGSSLRIIWHIRHDPDSDMTFVDSDGDEVTGPLGMPVDATLTLEYTSDNKAEKFTDTFEVMCLRSGLWPIPASGSTPQNGPIKLRHLHSLGEAIARHLGEANR</sequence>
<organism evidence="3 4">
    <name type="scientific">Brevibacterium luteolum</name>
    <dbReference type="NCBI Taxonomy" id="199591"/>
    <lineage>
        <taxon>Bacteria</taxon>
        <taxon>Bacillati</taxon>
        <taxon>Actinomycetota</taxon>
        <taxon>Actinomycetes</taxon>
        <taxon>Micrococcales</taxon>
        <taxon>Brevibacteriaceae</taxon>
        <taxon>Brevibacterium</taxon>
    </lineage>
</organism>
<dbReference type="AlphaFoldDB" id="A0A849AT25"/>
<keyword evidence="2" id="KW-0472">Membrane</keyword>
<gene>
    <name evidence="3" type="ORF">HLA91_00455</name>
</gene>
<evidence type="ECO:0000256" key="1">
    <source>
        <dbReference type="SAM" id="MobiDB-lite"/>
    </source>
</evidence>
<dbReference type="RefSeq" id="WP_170273089.1">
    <property type="nucleotide sequence ID" value="NZ_BAAAKH010000002.1"/>
</dbReference>
<dbReference type="Proteomes" id="UP000549517">
    <property type="component" value="Unassembled WGS sequence"/>
</dbReference>
<feature type="compositionally biased region" description="Low complexity" evidence="1">
    <location>
        <begin position="88"/>
        <end position="108"/>
    </location>
</feature>
<comment type="caution">
    <text evidence="3">The sequence shown here is derived from an EMBL/GenBank/DDBJ whole genome shotgun (WGS) entry which is preliminary data.</text>
</comment>
<feature type="transmembrane region" description="Helical" evidence="2">
    <location>
        <begin position="25"/>
        <end position="49"/>
    </location>
</feature>
<dbReference type="EMBL" id="JABEMC010000001">
    <property type="protein sequence ID" value="NNG77854.1"/>
    <property type="molecule type" value="Genomic_DNA"/>
</dbReference>